<dbReference type="SUPFAM" id="SSF52833">
    <property type="entry name" value="Thioredoxin-like"/>
    <property type="match status" value="1"/>
</dbReference>
<dbReference type="InterPro" id="IPR012341">
    <property type="entry name" value="6hp_glycosidase-like_sf"/>
</dbReference>
<evidence type="ECO:0000313" key="4">
    <source>
        <dbReference type="Proteomes" id="UP001279642"/>
    </source>
</evidence>
<proteinExistence type="predicted"/>
<dbReference type="EMBL" id="JAXCLW010000001">
    <property type="protein sequence ID" value="MDY0881959.1"/>
    <property type="molecule type" value="Genomic_DNA"/>
</dbReference>
<dbReference type="InterPro" id="IPR004879">
    <property type="entry name" value="Ssp411-like_TRX"/>
</dbReference>
<dbReference type="InterPro" id="IPR008928">
    <property type="entry name" value="6-hairpin_glycosidase_sf"/>
</dbReference>
<protein>
    <submittedName>
        <fullName evidence="3">Thioredoxin domain-containing protein</fullName>
    </submittedName>
</protein>
<name>A0ABU5E7F7_9PROT</name>
<evidence type="ECO:0000256" key="1">
    <source>
        <dbReference type="SAM" id="MobiDB-lite"/>
    </source>
</evidence>
<dbReference type="Gene3D" id="1.50.10.10">
    <property type="match status" value="1"/>
</dbReference>
<keyword evidence="4" id="KW-1185">Reference proteome</keyword>
<feature type="region of interest" description="Disordered" evidence="1">
    <location>
        <begin position="1"/>
        <end position="23"/>
    </location>
</feature>
<dbReference type="CDD" id="cd02955">
    <property type="entry name" value="SSP411"/>
    <property type="match status" value="1"/>
</dbReference>
<dbReference type="Gene3D" id="3.40.30.10">
    <property type="entry name" value="Glutaredoxin"/>
    <property type="match status" value="1"/>
</dbReference>
<dbReference type="Proteomes" id="UP001279642">
    <property type="component" value="Unassembled WGS sequence"/>
</dbReference>
<feature type="domain" description="Spermatogenesis-associated protein 20-like TRX" evidence="2">
    <location>
        <begin position="26"/>
        <end position="187"/>
    </location>
</feature>
<dbReference type="RefSeq" id="WP_320506998.1">
    <property type="nucleotide sequence ID" value="NZ_JAXCLW010000001.1"/>
</dbReference>
<comment type="caution">
    <text evidence="3">The sequence shown here is derived from an EMBL/GenBank/DDBJ whole genome shotgun (WGS) entry which is preliminary data.</text>
</comment>
<organism evidence="3 4">
    <name type="scientific">Dongia soli</name>
    <dbReference type="NCBI Taxonomy" id="600628"/>
    <lineage>
        <taxon>Bacteria</taxon>
        <taxon>Pseudomonadati</taxon>
        <taxon>Pseudomonadota</taxon>
        <taxon>Alphaproteobacteria</taxon>
        <taxon>Rhodospirillales</taxon>
        <taxon>Dongiaceae</taxon>
        <taxon>Dongia</taxon>
    </lineage>
</organism>
<reference evidence="3 4" key="1">
    <citation type="journal article" date="2016" name="Antonie Van Leeuwenhoek">
        <title>Dongia soli sp. nov., isolated from soil from Dokdo, Korea.</title>
        <authorList>
            <person name="Kim D.U."/>
            <person name="Lee H."/>
            <person name="Kim H."/>
            <person name="Kim S.G."/>
            <person name="Ka J.O."/>
        </authorList>
    </citation>
    <scope>NUCLEOTIDE SEQUENCE [LARGE SCALE GENOMIC DNA]</scope>
    <source>
        <strain evidence="3 4">D78</strain>
    </source>
</reference>
<accession>A0ABU5E7F7</accession>
<dbReference type="PIRSF" id="PIRSF006402">
    <property type="entry name" value="UCP006402_thioredoxin"/>
    <property type="match status" value="1"/>
</dbReference>
<evidence type="ECO:0000259" key="2">
    <source>
        <dbReference type="Pfam" id="PF03190"/>
    </source>
</evidence>
<sequence>MTGHQTSNQPGGQKSDTDQPGNQRATNRLALEVSPYLLQHQHNPVDWWPWGEAALAEARRQDKPILLSVGYAACHWCHVMAHESFEDPGIAQLMNELFINIKVDREERPDLDAIYQQALALLGQQGGWPLTMFLLPDGRPFWGGTYFPPTSRWGRPGFADILRFIAETYASEQDSVGKNVEALDEAMQKLARPQTGDAVTPDILDRITQRLVQEVDMVDGGIKGAPKFPQVPIFRGFWQAWQRNADSALKDAVTVTLDAMCQGGIYDHLGGGFARYSTDGKWLVPHFEKMLYDNAELIGLLTLVWQETRSPLYAARVAETVGWLEREMLAQADDAGDRAFAASLDADSEGVEGKFYVWQETEVDALLGDEAALFKRHYDVSSGGNWEETNVLNRRAARIDSNEGDEQILAVLRGKLLAARNERVRPGWDDKVLVDWNGLMIAALARAATAFNRPPWLEYARSAFRFIERQMMKDGRLYHAWRNGKLGSVAMLDDHAHLARAALLLQEATGDKAYRDQAEHLVALLDRHFWDESGGGYFTTADDVADVIIRQKSAADQATPNGNGVMLEVLTRLYHLTGNADYARRAMQLITAFSGEINRNFFPLATYLNAIDYHLNCVQIVLVGARDDAGTDAFLSVLRDYSLPNALLQRVTPVEALPPHHPAQGKEMVGGRPTIYLCRGQTCSLPITEPAALALALNEQAI</sequence>
<dbReference type="Pfam" id="PF03190">
    <property type="entry name" value="Thioredox_DsbH"/>
    <property type="match status" value="1"/>
</dbReference>
<dbReference type="PANTHER" id="PTHR42899:SF1">
    <property type="entry name" value="SPERMATOGENESIS-ASSOCIATED PROTEIN 20"/>
    <property type="match status" value="1"/>
</dbReference>
<dbReference type="SUPFAM" id="SSF48208">
    <property type="entry name" value="Six-hairpin glycosidases"/>
    <property type="match status" value="1"/>
</dbReference>
<dbReference type="PANTHER" id="PTHR42899">
    <property type="entry name" value="SPERMATOGENESIS-ASSOCIATED PROTEIN 20"/>
    <property type="match status" value="1"/>
</dbReference>
<dbReference type="InterPro" id="IPR024705">
    <property type="entry name" value="Ssp411"/>
</dbReference>
<dbReference type="InterPro" id="IPR036249">
    <property type="entry name" value="Thioredoxin-like_sf"/>
</dbReference>
<evidence type="ECO:0000313" key="3">
    <source>
        <dbReference type="EMBL" id="MDY0881959.1"/>
    </source>
</evidence>
<gene>
    <name evidence="3" type="ORF">SMD27_03825</name>
</gene>